<dbReference type="EMBL" id="LFYR01000640">
    <property type="protein sequence ID" value="KMZ72266.1"/>
    <property type="molecule type" value="Genomic_DNA"/>
</dbReference>
<dbReference type="Proteomes" id="UP000036987">
    <property type="component" value="Unassembled WGS sequence"/>
</dbReference>
<comment type="caution">
    <text evidence="6">The sequence shown here is derived from an EMBL/GenBank/DDBJ whole genome shotgun (WGS) entry which is preliminary data.</text>
</comment>
<keyword evidence="3" id="KW-0268">Exocytosis</keyword>
<evidence type="ECO:0000259" key="5">
    <source>
        <dbReference type="Pfam" id="PF03081"/>
    </source>
</evidence>
<reference evidence="7" key="1">
    <citation type="journal article" date="2016" name="Nature">
        <title>The genome of the seagrass Zostera marina reveals angiosperm adaptation to the sea.</title>
        <authorList>
            <person name="Olsen J.L."/>
            <person name="Rouze P."/>
            <person name="Verhelst B."/>
            <person name="Lin Y.-C."/>
            <person name="Bayer T."/>
            <person name="Collen J."/>
            <person name="Dattolo E."/>
            <person name="De Paoli E."/>
            <person name="Dittami S."/>
            <person name="Maumus F."/>
            <person name="Michel G."/>
            <person name="Kersting A."/>
            <person name="Lauritano C."/>
            <person name="Lohaus R."/>
            <person name="Toepel M."/>
            <person name="Tonon T."/>
            <person name="Vanneste K."/>
            <person name="Amirebrahimi M."/>
            <person name="Brakel J."/>
            <person name="Bostroem C."/>
            <person name="Chovatia M."/>
            <person name="Grimwood J."/>
            <person name="Jenkins J.W."/>
            <person name="Jueterbock A."/>
            <person name="Mraz A."/>
            <person name="Stam W.T."/>
            <person name="Tice H."/>
            <person name="Bornberg-Bauer E."/>
            <person name="Green P.J."/>
            <person name="Pearson G.A."/>
            <person name="Procaccini G."/>
            <person name="Duarte C.M."/>
            <person name="Schmutz J."/>
            <person name="Reusch T.B.H."/>
            <person name="Van de Peer Y."/>
        </authorList>
    </citation>
    <scope>NUCLEOTIDE SEQUENCE [LARGE SCALE GENOMIC DNA]</scope>
    <source>
        <strain evidence="7">cv. Finnish</strain>
    </source>
</reference>
<dbReference type="AlphaFoldDB" id="A0A0K9PTH2"/>
<dbReference type="GO" id="GO:0006887">
    <property type="term" value="P:exocytosis"/>
    <property type="evidence" value="ECO:0000318"/>
    <property type="project" value="GO_Central"/>
</dbReference>
<feature type="region of interest" description="Disordered" evidence="4">
    <location>
        <begin position="529"/>
        <end position="548"/>
    </location>
</feature>
<comment type="similarity">
    <text evidence="1 3">Belongs to the EXO70 family.</text>
</comment>
<dbReference type="Pfam" id="PF20669">
    <property type="entry name" value="Exo70_N"/>
    <property type="match status" value="1"/>
</dbReference>
<feature type="domain" description="Exocyst complex subunit Exo70 C-terminal" evidence="5">
    <location>
        <begin position="181"/>
        <end position="506"/>
    </location>
</feature>
<comment type="function">
    <text evidence="3">Component of the exocyst complex.</text>
</comment>
<dbReference type="OrthoDB" id="1922221at2759"/>
<evidence type="ECO:0000256" key="2">
    <source>
        <dbReference type="ARBA" id="ARBA00022448"/>
    </source>
</evidence>
<dbReference type="PANTHER" id="PTHR12542">
    <property type="entry name" value="EXOCYST COMPLEX PROTEIN EXO70"/>
    <property type="match status" value="1"/>
</dbReference>
<dbReference type="OMA" id="LHITMHR"/>
<feature type="compositionally biased region" description="Low complexity" evidence="4">
    <location>
        <begin position="537"/>
        <end position="548"/>
    </location>
</feature>
<evidence type="ECO:0000256" key="1">
    <source>
        <dbReference type="ARBA" id="ARBA00006756"/>
    </source>
</evidence>
<dbReference type="InterPro" id="IPR004140">
    <property type="entry name" value="Exo70"/>
</dbReference>
<dbReference type="GO" id="GO:0000145">
    <property type="term" value="C:exocyst"/>
    <property type="evidence" value="ECO:0000318"/>
    <property type="project" value="GO_Central"/>
</dbReference>
<proteinExistence type="inferred from homology"/>
<organism evidence="6 7">
    <name type="scientific">Zostera marina</name>
    <name type="common">Eelgrass</name>
    <dbReference type="NCBI Taxonomy" id="29655"/>
    <lineage>
        <taxon>Eukaryota</taxon>
        <taxon>Viridiplantae</taxon>
        <taxon>Streptophyta</taxon>
        <taxon>Embryophyta</taxon>
        <taxon>Tracheophyta</taxon>
        <taxon>Spermatophyta</taxon>
        <taxon>Magnoliopsida</taxon>
        <taxon>Liliopsida</taxon>
        <taxon>Zosteraceae</taxon>
        <taxon>Zostera</taxon>
    </lineage>
</organism>
<evidence type="ECO:0000313" key="7">
    <source>
        <dbReference type="Proteomes" id="UP000036987"/>
    </source>
</evidence>
<dbReference type="SUPFAM" id="SSF74788">
    <property type="entry name" value="Cullin repeat-like"/>
    <property type="match status" value="1"/>
</dbReference>
<dbReference type="InterPro" id="IPR046364">
    <property type="entry name" value="Exo70_C"/>
</dbReference>
<dbReference type="STRING" id="29655.A0A0K9PTH2"/>
<keyword evidence="2 3" id="KW-0813">Transport</keyword>
<dbReference type="Pfam" id="PF03081">
    <property type="entry name" value="Exo70_C"/>
    <property type="match status" value="1"/>
</dbReference>
<gene>
    <name evidence="6" type="ORF">ZOSMA_168G00020</name>
</gene>
<evidence type="ECO:0000313" key="6">
    <source>
        <dbReference type="EMBL" id="KMZ72266.1"/>
    </source>
</evidence>
<accession>A0A0K9PTH2</accession>
<sequence>MMLDGVISFAEPIVAKWNVRTSPHHDEITYLFSQNSGDEVSSFLDAVSQLHRSMHLSVSVVSTVPSVRRELILAQTLMEMAMKRLQMEFYQILRTHRAITTSHDNSDEIDGYRFSDTAMRNMKTIVEFMISCGYTMECLNIYQLERKSIVDEVVDRVVFRNITLSTIQKLDWESMKTLIENWLAASKIEIKKLFSDERILCEYIFGASSLNQLKESCFANITRDFAVRFFQFPELVTSIMIAKKNRKTKNKIPLSEKMFHILDLYTANYDLTNDIQIIFSYSSTAAVRKQTKRSLKTLGESARTLLSEFEYTVEKDAANGSVRGGGVHPLSRRTMNFLVSISEYDTTLSNIFVDQPLPTSTPPNREPTVSGRLSWLLRVLQCKINGKATAYSDVSLLYIFLANNLKYVITKVKESNLYQLLGRDWVVEQEKTLSSFLKNYETATWGRVSLALAQENIGEFNSEFRHAWQVQLKWVAVEEGSFRDEIITMVKKKVLVPYQDLYRKRTNQEGTANDMLRFEYINCIFRGDSTPSESDQDCSSRSGSGSYSSNNFIGSRFFSK</sequence>
<dbReference type="GO" id="GO:0015031">
    <property type="term" value="P:protein transport"/>
    <property type="evidence" value="ECO:0007669"/>
    <property type="project" value="UniProtKB-KW"/>
</dbReference>
<name>A0A0K9PTH2_ZOSMR</name>
<protein>
    <recommendedName>
        <fullName evidence="3">Exocyst subunit Exo70 family protein</fullName>
    </recommendedName>
</protein>
<keyword evidence="7" id="KW-1185">Reference proteome</keyword>
<keyword evidence="3" id="KW-0653">Protein transport</keyword>
<evidence type="ECO:0000256" key="4">
    <source>
        <dbReference type="SAM" id="MobiDB-lite"/>
    </source>
</evidence>
<dbReference type="Gene3D" id="1.20.1280.170">
    <property type="entry name" value="Exocyst complex component Exo70"/>
    <property type="match status" value="1"/>
</dbReference>
<dbReference type="PANTHER" id="PTHR12542:SF17">
    <property type="entry name" value="EXOCYST SUBUNIT EXO70 FAMILY PROTEIN"/>
    <property type="match status" value="1"/>
</dbReference>
<dbReference type="GO" id="GO:0005546">
    <property type="term" value="F:phosphatidylinositol-4,5-bisphosphate binding"/>
    <property type="evidence" value="ECO:0007669"/>
    <property type="project" value="InterPro"/>
</dbReference>
<dbReference type="InterPro" id="IPR016159">
    <property type="entry name" value="Cullin_repeat-like_dom_sf"/>
</dbReference>
<evidence type="ECO:0000256" key="3">
    <source>
        <dbReference type="RuleBase" id="RU365026"/>
    </source>
</evidence>